<comment type="subcellular location">
    <subcellularLocation>
        <location evidence="6">Cytoplasm</location>
    </subcellularLocation>
</comment>
<feature type="region of interest" description="Disordered" evidence="7">
    <location>
        <begin position="1"/>
        <end position="21"/>
    </location>
</feature>
<gene>
    <name evidence="6" type="primary">rsmG</name>
    <name evidence="8" type="ORF">HMPREF9248_0106</name>
</gene>
<evidence type="ECO:0000256" key="4">
    <source>
        <dbReference type="ARBA" id="ARBA00022679"/>
    </source>
</evidence>
<dbReference type="Pfam" id="PF02527">
    <property type="entry name" value="GidB"/>
    <property type="match status" value="1"/>
</dbReference>
<sequence>MVAFSTQSPTGSLRTSSFTTVHEAPVPPQTLSLLPDDVQARITLRDGGSSERCVYTYAGKSFSEDDFKQLFLAFTEPFNVPVSNAQITALYKHYSLLVETNKSINLTRITEPLAALILHYVDSLFVVHAHNTLCATGMIVRGTAGSEASSALQQISHGSLVSFIDLGTGAGFPGIPFALLTGKSGLLVDSVKKKIACVSSFIDALDLSSSVTTSSMRFEDLPSLGYKTPLIIARAVAPIRTLLEYAAPLLTRNGILLCSKSQQCEQELLDAKTAAKLCGFEFVSRETYELPLEFGYREIVVFQKCKPATIKLPRKVGMAVHKPL</sequence>
<dbReference type="RefSeq" id="WP_006304796.1">
    <property type="nucleotide sequence ID" value="NZ_AEDQ01000034.1"/>
</dbReference>
<keyword evidence="3 6" id="KW-0489">Methyltransferase</keyword>
<feature type="binding site" evidence="6">
    <location>
        <position position="172"/>
    </location>
    <ligand>
        <name>S-adenosyl-L-methionine</name>
        <dbReference type="ChEBI" id="CHEBI:59789"/>
    </ligand>
</feature>
<protein>
    <recommendedName>
        <fullName evidence="6">Ribosomal RNA small subunit methyltransferase G</fullName>
        <ecNumber evidence="6">2.1.1.-</ecNumber>
    </recommendedName>
    <alternativeName>
        <fullName evidence="6">16S rRNA 7-methylguanosine methyltransferase</fullName>
        <shortName evidence="6">16S rRNA m7G methyltransferase</shortName>
    </alternativeName>
</protein>
<organism evidence="8 9">
    <name type="scientific">Fannyhessea vaginae PB189-T1-4</name>
    <dbReference type="NCBI Taxonomy" id="866774"/>
    <lineage>
        <taxon>Bacteria</taxon>
        <taxon>Bacillati</taxon>
        <taxon>Actinomycetota</taxon>
        <taxon>Coriobacteriia</taxon>
        <taxon>Coriobacteriales</taxon>
        <taxon>Atopobiaceae</taxon>
        <taxon>Fannyhessea</taxon>
    </lineage>
</organism>
<evidence type="ECO:0000256" key="3">
    <source>
        <dbReference type="ARBA" id="ARBA00022603"/>
    </source>
</evidence>
<comment type="similarity">
    <text evidence="6">Belongs to the methyltransferase superfamily. RNA methyltransferase RsmG family.</text>
</comment>
<keyword evidence="4 6" id="KW-0808">Transferase</keyword>
<evidence type="ECO:0000256" key="2">
    <source>
        <dbReference type="ARBA" id="ARBA00022552"/>
    </source>
</evidence>
<proteinExistence type="inferred from homology"/>
<dbReference type="PANTHER" id="PTHR31760">
    <property type="entry name" value="S-ADENOSYL-L-METHIONINE-DEPENDENT METHYLTRANSFERASES SUPERFAMILY PROTEIN"/>
    <property type="match status" value="1"/>
</dbReference>
<evidence type="ECO:0000313" key="9">
    <source>
        <dbReference type="Proteomes" id="UP000004431"/>
    </source>
</evidence>
<feature type="binding site" evidence="6">
    <location>
        <position position="234"/>
    </location>
    <ligand>
        <name>S-adenosyl-L-methionine</name>
        <dbReference type="ChEBI" id="CHEBI:59789"/>
    </ligand>
</feature>
<dbReference type="Gene3D" id="3.40.50.150">
    <property type="entry name" value="Vaccinia Virus protein VP39"/>
    <property type="match status" value="1"/>
</dbReference>
<evidence type="ECO:0000256" key="1">
    <source>
        <dbReference type="ARBA" id="ARBA00022490"/>
    </source>
</evidence>
<accession>A0ABP2J2W1</accession>
<dbReference type="EC" id="2.1.1.-" evidence="6"/>
<keyword evidence="2 6" id="KW-0698">rRNA processing</keyword>
<dbReference type="GO" id="GO:0008168">
    <property type="term" value="F:methyltransferase activity"/>
    <property type="evidence" value="ECO:0007669"/>
    <property type="project" value="UniProtKB-KW"/>
</dbReference>
<evidence type="ECO:0000256" key="7">
    <source>
        <dbReference type="SAM" id="MobiDB-lite"/>
    </source>
</evidence>
<feature type="compositionally biased region" description="Polar residues" evidence="7">
    <location>
        <begin position="1"/>
        <end position="20"/>
    </location>
</feature>
<feature type="binding site" evidence="6">
    <location>
        <position position="167"/>
    </location>
    <ligand>
        <name>S-adenosyl-L-methionine</name>
        <dbReference type="ChEBI" id="CHEBI:59789"/>
    </ligand>
</feature>
<dbReference type="InterPro" id="IPR029063">
    <property type="entry name" value="SAM-dependent_MTases_sf"/>
</dbReference>
<evidence type="ECO:0000256" key="5">
    <source>
        <dbReference type="ARBA" id="ARBA00022691"/>
    </source>
</evidence>
<comment type="caution">
    <text evidence="8">The sequence shown here is derived from an EMBL/GenBank/DDBJ whole genome shotgun (WGS) entry which is preliminary data.</text>
</comment>
<dbReference type="InterPro" id="IPR003682">
    <property type="entry name" value="rRNA_ssu_MeTfrase_G"/>
</dbReference>
<evidence type="ECO:0000256" key="6">
    <source>
        <dbReference type="HAMAP-Rule" id="MF_00074"/>
    </source>
</evidence>
<keyword evidence="1 6" id="KW-0963">Cytoplasm</keyword>
<keyword evidence="5 6" id="KW-0949">S-adenosyl-L-methionine</keyword>
<dbReference type="Proteomes" id="UP000004431">
    <property type="component" value="Unassembled WGS sequence"/>
</dbReference>
<name>A0ABP2J2W1_9ACTN</name>
<dbReference type="EMBL" id="AEDQ01000034">
    <property type="protein sequence ID" value="EFL43545.1"/>
    <property type="molecule type" value="Genomic_DNA"/>
</dbReference>
<dbReference type="GO" id="GO:0032259">
    <property type="term" value="P:methylation"/>
    <property type="evidence" value="ECO:0007669"/>
    <property type="project" value="UniProtKB-KW"/>
</dbReference>
<keyword evidence="9" id="KW-1185">Reference proteome</keyword>
<dbReference type="SUPFAM" id="SSF53335">
    <property type="entry name" value="S-adenosyl-L-methionine-dependent methyltransferases"/>
    <property type="match status" value="1"/>
</dbReference>
<reference evidence="8 9" key="1">
    <citation type="submission" date="2010-08" db="EMBL/GenBank/DDBJ databases">
        <authorList>
            <person name="Durkin A.S."/>
            <person name="Madupu R."/>
            <person name="Torralba M."/>
            <person name="Gillis M."/>
            <person name="Methe B."/>
            <person name="Sutton G."/>
            <person name="Nelson K.E."/>
        </authorList>
    </citation>
    <scope>NUCLEOTIDE SEQUENCE [LARGE SCALE GENOMIC DNA]</scope>
    <source>
        <strain evidence="8 9">PB189-T1-4</strain>
    </source>
</reference>
<dbReference type="PANTHER" id="PTHR31760:SF0">
    <property type="entry name" value="S-ADENOSYL-L-METHIONINE-DEPENDENT METHYLTRANSFERASES SUPERFAMILY PROTEIN"/>
    <property type="match status" value="1"/>
</dbReference>
<comment type="function">
    <text evidence="6">Specifically methylates the N7 position of a guanine in 16S rRNA.</text>
</comment>
<dbReference type="HAMAP" id="MF_00074">
    <property type="entry name" value="16SrRNA_methyltr_G"/>
    <property type="match status" value="1"/>
</dbReference>
<comment type="caution">
    <text evidence="6">Lacks conserved residue(s) required for the propagation of feature annotation.</text>
</comment>
<evidence type="ECO:0000313" key="8">
    <source>
        <dbReference type="EMBL" id="EFL43545.1"/>
    </source>
</evidence>